<evidence type="ECO:0000256" key="5">
    <source>
        <dbReference type="ARBA" id="ARBA00022827"/>
    </source>
</evidence>
<dbReference type="InterPro" id="IPR036318">
    <property type="entry name" value="FAD-bd_PCMH-like_sf"/>
</dbReference>
<keyword evidence="8" id="KW-0496">Mitochondrion</keyword>
<comment type="cofactor">
    <cofactor evidence="1">
        <name>FAD</name>
        <dbReference type="ChEBI" id="CHEBI:57692"/>
    </cofactor>
</comment>
<accession>A0A381TDJ2</accession>
<feature type="region of interest" description="Disordered" evidence="10">
    <location>
        <begin position="1"/>
        <end position="39"/>
    </location>
</feature>
<dbReference type="PANTHER" id="PTHR11748:SF111">
    <property type="entry name" value="D-LACTATE DEHYDROGENASE, MITOCHONDRIAL-RELATED"/>
    <property type="match status" value="1"/>
</dbReference>
<gene>
    <name evidence="12" type="ORF">METZ01_LOCUS66668</name>
</gene>
<dbReference type="SUPFAM" id="SSF55103">
    <property type="entry name" value="FAD-linked oxidases, C-terminal domain"/>
    <property type="match status" value="1"/>
</dbReference>
<dbReference type="Gene3D" id="3.30.43.10">
    <property type="entry name" value="Uridine Diphospho-n-acetylenolpyruvylglucosamine Reductase, domain 2"/>
    <property type="match status" value="1"/>
</dbReference>
<dbReference type="InterPro" id="IPR016166">
    <property type="entry name" value="FAD-bd_PCMH"/>
</dbReference>
<dbReference type="EC" id="1.1.2.4" evidence="9"/>
<evidence type="ECO:0000256" key="4">
    <source>
        <dbReference type="ARBA" id="ARBA00022630"/>
    </source>
</evidence>
<dbReference type="InterPro" id="IPR016167">
    <property type="entry name" value="FAD-bd_PCMH_sub1"/>
</dbReference>
<keyword evidence="7" id="KW-0560">Oxidoreductase</keyword>
<evidence type="ECO:0000256" key="2">
    <source>
        <dbReference type="ARBA" id="ARBA00004173"/>
    </source>
</evidence>
<dbReference type="Gene3D" id="1.10.45.10">
    <property type="entry name" value="Vanillyl-alcohol Oxidase, Chain A, domain 4"/>
    <property type="match status" value="1"/>
</dbReference>
<name>A0A381TDJ2_9ZZZZ</name>
<dbReference type="GO" id="GO:0004458">
    <property type="term" value="F:D-lactate dehydrogenase (cytochrome) activity"/>
    <property type="evidence" value="ECO:0007669"/>
    <property type="project" value="UniProtKB-EC"/>
</dbReference>
<dbReference type="PROSITE" id="PS51387">
    <property type="entry name" value="FAD_PCMH"/>
    <property type="match status" value="1"/>
</dbReference>
<evidence type="ECO:0000256" key="7">
    <source>
        <dbReference type="ARBA" id="ARBA00023002"/>
    </source>
</evidence>
<dbReference type="GO" id="GO:0005739">
    <property type="term" value="C:mitochondrion"/>
    <property type="evidence" value="ECO:0007669"/>
    <property type="project" value="UniProtKB-SubCell"/>
</dbReference>
<comment type="subcellular location">
    <subcellularLocation>
        <location evidence="2">Mitochondrion</location>
    </subcellularLocation>
</comment>
<dbReference type="InterPro" id="IPR016164">
    <property type="entry name" value="FAD-linked_Oxase-like_C"/>
</dbReference>
<dbReference type="EMBL" id="UINC01004368">
    <property type="protein sequence ID" value="SVA13814.1"/>
    <property type="molecule type" value="Genomic_DNA"/>
</dbReference>
<evidence type="ECO:0000256" key="9">
    <source>
        <dbReference type="ARBA" id="ARBA00038897"/>
    </source>
</evidence>
<reference evidence="12" key="1">
    <citation type="submission" date="2018-05" db="EMBL/GenBank/DDBJ databases">
        <authorList>
            <person name="Lanie J.A."/>
            <person name="Ng W.-L."/>
            <person name="Kazmierczak K.M."/>
            <person name="Andrzejewski T.M."/>
            <person name="Davidsen T.M."/>
            <person name="Wayne K.J."/>
            <person name="Tettelin H."/>
            <person name="Glass J.I."/>
            <person name="Rusch D."/>
            <person name="Podicherti R."/>
            <person name="Tsui H.-C.T."/>
            <person name="Winkler M.E."/>
        </authorList>
    </citation>
    <scope>NUCLEOTIDE SEQUENCE</scope>
</reference>
<evidence type="ECO:0000259" key="11">
    <source>
        <dbReference type="PROSITE" id="PS51387"/>
    </source>
</evidence>
<dbReference type="InterPro" id="IPR004113">
    <property type="entry name" value="FAD-bd_oxidored_4_C"/>
</dbReference>
<dbReference type="AlphaFoldDB" id="A0A381TDJ2"/>
<protein>
    <recommendedName>
        <fullName evidence="9">D-lactate dehydrogenase (cytochrome)</fullName>
        <ecNumber evidence="9">1.1.2.4</ecNumber>
    </recommendedName>
</protein>
<proteinExistence type="inferred from homology"/>
<dbReference type="PANTHER" id="PTHR11748">
    <property type="entry name" value="D-LACTATE DEHYDROGENASE"/>
    <property type="match status" value="1"/>
</dbReference>
<evidence type="ECO:0000256" key="3">
    <source>
        <dbReference type="ARBA" id="ARBA00008000"/>
    </source>
</evidence>
<sequence>VSPDAGRPHQHRPPTNLMANHRIDARPPRSAETSPPPRLATDQMTAYLEDAAHFAGGHARAVVAPRTEAQLAAVLSDSDTVLPVGAQSSLTGGATPMGEVVVSLAGLTAIDDYTPGAGSITAQPGVTLTQLREQLSRYDCAYPPVPTFEGATVGGVVSTNAAGAATFKYGTTRNWVRGLSVMLACGELLDLERGQVRASGGRFEIATATGVVTVPVPTYRMPDVPKHSAGYHADDNLDLIDLFIGSEGTLGIVTSVTFDVLQNQPDVALVLIFLDSEQQAISVTSALRDASLRTRNADDPRGIDVAAIEHLDQRCLELLREDGADRRMAVTLPDETRVVLLAQLELPRGTTAAELHAQVGLAGSADAPDTPVVRLCRLLASEGLLDTTELVSPDDPTRAGKLFALREAVPDGVNRRVGITKRTVSDTIEKTSADMIVPFSCLTESLTVFRDAFESRGLDYAIWGHISDANLHPNVIPRSVEDVQRGREAILACGQEIIRLGGSPLAEHGVGRSPVKQALLRQLHGDNGITEMRAVKRALDPTDMLAPGVLFPVDPRSASGGSS</sequence>
<dbReference type="InterPro" id="IPR016171">
    <property type="entry name" value="Vanillyl_alc_oxidase_C-sub2"/>
</dbReference>
<dbReference type="Pfam" id="PF01565">
    <property type="entry name" value="FAD_binding_4"/>
    <property type="match status" value="1"/>
</dbReference>
<dbReference type="GO" id="GO:1903457">
    <property type="term" value="P:lactate catabolic process"/>
    <property type="evidence" value="ECO:0007669"/>
    <property type="project" value="TreeGrafter"/>
</dbReference>
<feature type="non-terminal residue" evidence="12">
    <location>
        <position position="1"/>
    </location>
</feature>
<evidence type="ECO:0000256" key="8">
    <source>
        <dbReference type="ARBA" id="ARBA00023128"/>
    </source>
</evidence>
<evidence type="ECO:0000313" key="12">
    <source>
        <dbReference type="EMBL" id="SVA13814.1"/>
    </source>
</evidence>
<evidence type="ECO:0000256" key="1">
    <source>
        <dbReference type="ARBA" id="ARBA00001974"/>
    </source>
</evidence>
<dbReference type="GO" id="GO:0008720">
    <property type="term" value="F:D-lactate dehydrogenase (NAD+) activity"/>
    <property type="evidence" value="ECO:0007669"/>
    <property type="project" value="TreeGrafter"/>
</dbReference>
<feature type="domain" description="FAD-binding PCMH-type" evidence="11">
    <location>
        <begin position="55"/>
        <end position="263"/>
    </location>
</feature>
<dbReference type="GO" id="GO:0071949">
    <property type="term" value="F:FAD binding"/>
    <property type="evidence" value="ECO:0007669"/>
    <property type="project" value="InterPro"/>
</dbReference>
<evidence type="ECO:0000256" key="6">
    <source>
        <dbReference type="ARBA" id="ARBA00022946"/>
    </source>
</evidence>
<keyword evidence="4" id="KW-0285">Flavoprotein</keyword>
<evidence type="ECO:0000256" key="10">
    <source>
        <dbReference type="SAM" id="MobiDB-lite"/>
    </source>
</evidence>
<dbReference type="Pfam" id="PF02913">
    <property type="entry name" value="FAD-oxidase_C"/>
    <property type="match status" value="1"/>
</dbReference>
<comment type="similarity">
    <text evidence="3">Belongs to the FAD-binding oxidoreductase/transferase type 4 family.</text>
</comment>
<dbReference type="InterPro" id="IPR016169">
    <property type="entry name" value="FAD-bd_PCMH_sub2"/>
</dbReference>
<keyword evidence="6" id="KW-0809">Transit peptide</keyword>
<dbReference type="Gene3D" id="3.30.70.2740">
    <property type="match status" value="1"/>
</dbReference>
<organism evidence="12">
    <name type="scientific">marine metagenome</name>
    <dbReference type="NCBI Taxonomy" id="408172"/>
    <lineage>
        <taxon>unclassified sequences</taxon>
        <taxon>metagenomes</taxon>
        <taxon>ecological metagenomes</taxon>
    </lineage>
</organism>
<dbReference type="InterPro" id="IPR006094">
    <property type="entry name" value="Oxid_FAD_bind_N"/>
</dbReference>
<dbReference type="Gene3D" id="3.30.465.10">
    <property type="match status" value="1"/>
</dbReference>
<keyword evidence="5" id="KW-0274">FAD</keyword>
<dbReference type="SUPFAM" id="SSF56176">
    <property type="entry name" value="FAD-binding/transporter-associated domain-like"/>
    <property type="match status" value="1"/>
</dbReference>